<proteinExistence type="predicted"/>
<evidence type="ECO:0000313" key="2">
    <source>
        <dbReference type="Proteomes" id="UP000001700"/>
    </source>
</evidence>
<protein>
    <submittedName>
        <fullName evidence="1">Uncharacterized protein</fullName>
    </submittedName>
</protein>
<gene>
    <name evidence="1" type="ordered locus">RIEPE_0109</name>
</gene>
<keyword evidence="2" id="KW-1185">Reference proteome</keyword>
<dbReference type="EMBL" id="CP001085">
    <property type="protein sequence ID" value="ADD79662.1"/>
    <property type="molecule type" value="Genomic_DNA"/>
</dbReference>
<accession>D4G7S0</accession>
<name>D4G7S0_RIEPU</name>
<dbReference type="KEGG" id="rip:RIEPE_0109"/>
<sequence>MNFIFLISYSKRKISFILNILNGTVKTTFYRISFGILF</sequence>
<organism evidence="1 2">
    <name type="scientific">Riesia pediculicola (strain USDA)</name>
    <dbReference type="NCBI Taxonomy" id="515618"/>
    <lineage>
        <taxon>Bacteria</taxon>
        <taxon>Pseudomonadati</taxon>
        <taxon>Pseudomonadota</taxon>
        <taxon>Gammaproteobacteria</taxon>
        <taxon>Enterobacterales</taxon>
        <taxon>Enterobacteriaceae</taxon>
        <taxon>Candidatus Riesia</taxon>
    </lineage>
</organism>
<dbReference type="AlphaFoldDB" id="D4G7S0"/>
<evidence type="ECO:0000313" key="1">
    <source>
        <dbReference type="EMBL" id="ADD79662.1"/>
    </source>
</evidence>
<dbReference type="Proteomes" id="UP000001700">
    <property type="component" value="Chromosome"/>
</dbReference>
<dbReference type="HOGENOM" id="CLU_3332415_0_0_6"/>
<reference evidence="1" key="1">
    <citation type="submission" date="2008-05" db="EMBL/GenBank/DDBJ databases">
        <title>Genome sequence of Riesia pediculicola USDA.</title>
        <authorList>
            <person name="Kirkness E.F."/>
        </authorList>
    </citation>
    <scope>NUCLEOTIDE SEQUENCE [LARGE SCALE GENOMIC DNA]</scope>
    <source>
        <strain evidence="1">USDA</strain>
    </source>
</reference>